<accession>A0A6H5G9J2</accession>
<protein>
    <submittedName>
        <fullName evidence="2">Uncharacterized protein</fullName>
    </submittedName>
</protein>
<sequence>MALKVVTPPRIADIQAVNSALAFLEVYVESWPPSSLCSGVIVVYVDSNIENQTPFLCNVSKYNITELPTYGPYKVCVVIDENGSRCVSAVGQHILPDPYTPFFTLLFLVIFLVGLLVAVMTYEYCRKKARQPKLQEQCFLATHPEENQSTGSRNFHFRYQNLKKYRMKIQPLLQSSVNSSCTWTRPASLRTPRPSNKSVGTYQPIQKSKTLTKITPRSRLHTYCFEQGRVDI</sequence>
<dbReference type="EMBL" id="CADCXU010007145">
    <property type="protein sequence ID" value="CAA9998493.1"/>
    <property type="molecule type" value="Genomic_DNA"/>
</dbReference>
<evidence type="ECO:0000256" key="1">
    <source>
        <dbReference type="SAM" id="Phobius"/>
    </source>
</evidence>
<keyword evidence="1" id="KW-0812">Transmembrane</keyword>
<evidence type="ECO:0000313" key="2">
    <source>
        <dbReference type="EMBL" id="CAA9998493.1"/>
    </source>
</evidence>
<gene>
    <name evidence="2" type="ORF">NTEN_LOCUS4776</name>
</gene>
<proteinExistence type="predicted"/>
<keyword evidence="1" id="KW-1133">Transmembrane helix</keyword>
<reference evidence="2 3" key="1">
    <citation type="submission" date="2020-02" db="EMBL/GenBank/DDBJ databases">
        <authorList>
            <person name="Ferguson B K."/>
        </authorList>
    </citation>
    <scope>NUCLEOTIDE SEQUENCE [LARGE SCALE GENOMIC DNA]</scope>
</reference>
<dbReference type="AlphaFoldDB" id="A0A6H5G9J2"/>
<name>A0A6H5G9J2_9HEMI</name>
<feature type="transmembrane region" description="Helical" evidence="1">
    <location>
        <begin position="102"/>
        <end position="125"/>
    </location>
</feature>
<keyword evidence="1" id="KW-0472">Membrane</keyword>
<dbReference type="Proteomes" id="UP000479000">
    <property type="component" value="Unassembled WGS sequence"/>
</dbReference>
<keyword evidence="3" id="KW-1185">Reference proteome</keyword>
<organism evidence="2 3">
    <name type="scientific">Nesidiocoris tenuis</name>
    <dbReference type="NCBI Taxonomy" id="355587"/>
    <lineage>
        <taxon>Eukaryota</taxon>
        <taxon>Metazoa</taxon>
        <taxon>Ecdysozoa</taxon>
        <taxon>Arthropoda</taxon>
        <taxon>Hexapoda</taxon>
        <taxon>Insecta</taxon>
        <taxon>Pterygota</taxon>
        <taxon>Neoptera</taxon>
        <taxon>Paraneoptera</taxon>
        <taxon>Hemiptera</taxon>
        <taxon>Heteroptera</taxon>
        <taxon>Panheteroptera</taxon>
        <taxon>Cimicomorpha</taxon>
        <taxon>Miridae</taxon>
        <taxon>Dicyphina</taxon>
        <taxon>Nesidiocoris</taxon>
    </lineage>
</organism>
<evidence type="ECO:0000313" key="3">
    <source>
        <dbReference type="Proteomes" id="UP000479000"/>
    </source>
</evidence>